<proteinExistence type="predicted"/>
<dbReference type="EMBL" id="LRGB01000197">
    <property type="protein sequence ID" value="KZS20402.1"/>
    <property type="molecule type" value="Genomic_DNA"/>
</dbReference>
<keyword evidence="2" id="KW-1185">Reference proteome</keyword>
<dbReference type="Proteomes" id="UP000076858">
    <property type="component" value="Unassembled WGS sequence"/>
</dbReference>
<protein>
    <submittedName>
        <fullName evidence="1">Uncharacterized protein</fullName>
    </submittedName>
</protein>
<sequence length="186" mass="21241">MAAHEDVEAQAKTKKMCYYVYWLKKKITSYLLVFKRKISSQTKKHNYLPRPSYQKVRIPSRFLNKKQMARMEEKLLDRLVIHHLVEYLLSATSAVLEAVAALKIRLASSPACSIMMGLWSSNAMKGFLGVSCSAVTCDYVPFTAFLALHEMQKNPTAAAVFAEYESVIEDWEINKKVNVSKMKSFC</sequence>
<evidence type="ECO:0000313" key="1">
    <source>
        <dbReference type="EMBL" id="KZS20402.1"/>
    </source>
</evidence>
<evidence type="ECO:0000313" key="2">
    <source>
        <dbReference type="Proteomes" id="UP000076858"/>
    </source>
</evidence>
<name>A0A162RCH4_9CRUS</name>
<accession>A0A162RCH4</accession>
<reference evidence="1 2" key="1">
    <citation type="submission" date="2016-03" db="EMBL/GenBank/DDBJ databases">
        <title>EvidentialGene: Evidence-directed Construction of Genes on Genomes.</title>
        <authorList>
            <person name="Gilbert D.G."/>
            <person name="Choi J.-H."/>
            <person name="Mockaitis K."/>
            <person name="Colbourne J."/>
            <person name="Pfrender M."/>
        </authorList>
    </citation>
    <scope>NUCLEOTIDE SEQUENCE [LARGE SCALE GENOMIC DNA]</scope>
    <source>
        <strain evidence="1 2">Xinb3</strain>
        <tissue evidence="1">Complete organism</tissue>
    </source>
</reference>
<comment type="caution">
    <text evidence="1">The sequence shown here is derived from an EMBL/GenBank/DDBJ whole genome shotgun (WGS) entry which is preliminary data.</text>
</comment>
<dbReference type="OrthoDB" id="6366580at2759"/>
<organism evidence="1 2">
    <name type="scientific">Daphnia magna</name>
    <dbReference type="NCBI Taxonomy" id="35525"/>
    <lineage>
        <taxon>Eukaryota</taxon>
        <taxon>Metazoa</taxon>
        <taxon>Ecdysozoa</taxon>
        <taxon>Arthropoda</taxon>
        <taxon>Crustacea</taxon>
        <taxon>Branchiopoda</taxon>
        <taxon>Diplostraca</taxon>
        <taxon>Cladocera</taxon>
        <taxon>Anomopoda</taxon>
        <taxon>Daphniidae</taxon>
        <taxon>Daphnia</taxon>
    </lineage>
</organism>
<gene>
    <name evidence="1" type="ORF">APZ42_012923</name>
</gene>
<dbReference type="AlphaFoldDB" id="A0A162RCH4"/>